<dbReference type="InterPro" id="IPR036236">
    <property type="entry name" value="Znf_C2H2_sf"/>
</dbReference>
<dbReference type="GO" id="GO:0000981">
    <property type="term" value="F:DNA-binding transcription factor activity, RNA polymerase II-specific"/>
    <property type="evidence" value="ECO:0007669"/>
    <property type="project" value="TreeGrafter"/>
</dbReference>
<dbReference type="GO" id="GO:0008270">
    <property type="term" value="F:zinc ion binding"/>
    <property type="evidence" value="ECO:0007669"/>
    <property type="project" value="UniProtKB-KW"/>
</dbReference>
<dbReference type="EMBL" id="JAATIS010008546">
    <property type="protein sequence ID" value="KAG2457654.1"/>
    <property type="molecule type" value="Genomic_DNA"/>
</dbReference>
<dbReference type="PROSITE" id="PS00028">
    <property type="entry name" value="ZINC_FINGER_C2H2_1"/>
    <property type="match status" value="4"/>
</dbReference>
<evidence type="ECO:0000256" key="3">
    <source>
        <dbReference type="ARBA" id="ARBA00022737"/>
    </source>
</evidence>
<dbReference type="SMART" id="SM00225">
    <property type="entry name" value="BTB"/>
    <property type="match status" value="1"/>
</dbReference>
<dbReference type="Gene3D" id="3.30.710.10">
    <property type="entry name" value="Potassium Channel Kv1.1, Chain A"/>
    <property type="match status" value="1"/>
</dbReference>
<feature type="region of interest" description="Disordered" evidence="8">
    <location>
        <begin position="316"/>
        <end position="344"/>
    </location>
</feature>
<dbReference type="InterPro" id="IPR011333">
    <property type="entry name" value="SKP1/BTB/POZ_sf"/>
</dbReference>
<name>A0A8X7WYI4_POLSE</name>
<feature type="domain" description="C2H2-type" evidence="10">
    <location>
        <begin position="830"/>
        <end position="857"/>
    </location>
</feature>
<keyword evidence="4 7" id="KW-0863">Zinc-finger</keyword>
<feature type="compositionally biased region" description="Low complexity" evidence="8">
    <location>
        <begin position="327"/>
        <end position="343"/>
    </location>
</feature>
<dbReference type="Pfam" id="PF00651">
    <property type="entry name" value="BTB"/>
    <property type="match status" value="1"/>
</dbReference>
<dbReference type="AlphaFoldDB" id="A0A8X7WYI4"/>
<dbReference type="GO" id="GO:0005634">
    <property type="term" value="C:nucleus"/>
    <property type="evidence" value="ECO:0007669"/>
    <property type="project" value="UniProtKB-SubCell"/>
</dbReference>
<proteinExistence type="predicted"/>
<organism evidence="11 12">
    <name type="scientific">Polypterus senegalus</name>
    <name type="common">Senegal bichir</name>
    <dbReference type="NCBI Taxonomy" id="55291"/>
    <lineage>
        <taxon>Eukaryota</taxon>
        <taxon>Metazoa</taxon>
        <taxon>Chordata</taxon>
        <taxon>Craniata</taxon>
        <taxon>Vertebrata</taxon>
        <taxon>Euteleostomi</taxon>
        <taxon>Actinopterygii</taxon>
        <taxon>Polypteriformes</taxon>
        <taxon>Polypteridae</taxon>
        <taxon>Polypterus</taxon>
    </lineage>
</organism>
<feature type="non-terminal residue" evidence="11">
    <location>
        <position position="857"/>
    </location>
</feature>
<evidence type="ECO:0000259" key="9">
    <source>
        <dbReference type="PROSITE" id="PS50097"/>
    </source>
</evidence>
<evidence type="ECO:0000256" key="2">
    <source>
        <dbReference type="ARBA" id="ARBA00022723"/>
    </source>
</evidence>
<dbReference type="SMART" id="SM00355">
    <property type="entry name" value="ZnF_C2H2"/>
    <property type="match status" value="8"/>
</dbReference>
<feature type="non-terminal residue" evidence="11">
    <location>
        <position position="1"/>
    </location>
</feature>
<reference evidence="11 12" key="1">
    <citation type="journal article" date="2021" name="Cell">
        <title>Tracing the genetic footprints of vertebrate landing in non-teleost ray-finned fishes.</title>
        <authorList>
            <person name="Bi X."/>
            <person name="Wang K."/>
            <person name="Yang L."/>
            <person name="Pan H."/>
            <person name="Jiang H."/>
            <person name="Wei Q."/>
            <person name="Fang M."/>
            <person name="Yu H."/>
            <person name="Zhu C."/>
            <person name="Cai Y."/>
            <person name="He Y."/>
            <person name="Gan X."/>
            <person name="Zeng H."/>
            <person name="Yu D."/>
            <person name="Zhu Y."/>
            <person name="Jiang H."/>
            <person name="Qiu Q."/>
            <person name="Yang H."/>
            <person name="Zhang Y.E."/>
            <person name="Wang W."/>
            <person name="Zhu M."/>
            <person name="He S."/>
            <person name="Zhang G."/>
        </authorList>
    </citation>
    <scope>NUCLEOTIDE SEQUENCE [LARGE SCALE GENOMIC DNA]</scope>
    <source>
        <strain evidence="11">Bchr_013</strain>
    </source>
</reference>
<comment type="caution">
    <text evidence="11">The sequence shown here is derived from an EMBL/GenBank/DDBJ whole genome shotgun (WGS) entry which is preliminary data.</text>
</comment>
<dbReference type="Proteomes" id="UP000886611">
    <property type="component" value="Unassembled WGS sequence"/>
</dbReference>
<dbReference type="InterPro" id="IPR013087">
    <property type="entry name" value="Znf_C2H2_type"/>
</dbReference>
<dbReference type="InterPro" id="IPR000210">
    <property type="entry name" value="BTB/POZ_dom"/>
</dbReference>
<evidence type="ECO:0000313" key="11">
    <source>
        <dbReference type="EMBL" id="KAG2457654.1"/>
    </source>
</evidence>
<sequence length="857" mass="96764">MRLTCLSRMTGFAAGKTLSAAAILLHTPRLETSRSLAPVWHSSQSPRLDYPNSQVAHIGDSTTKPPDFRCLSAAFCGSSLSPCHSRYQITQRERHLHKHLGVGPTPSFLAAAHERSFARPSARSSRLSLSPTCFLYCPDNLRPLLSFFSPIVSSFSLNEKTCSLHIMPRPNHSEHVLQQLNNQREWGFLCDCCIAIGDIYFRAHKAVLAACSSYFRMMFIKDQQVMARLNLSNLQISAECFDLILQLMYLGRIVVGPYEFEELKAAMTYLQLYYIPESLEDLKDITGVNLDVSSCVGPANSKMLFGVRMYEHQRRSSGEAEHLQPATSSTSTVQSSSCSSNGSRAMEEITLPLVTPLLDGMNDQPCDLRKKPSGKSSTFKERPRFGRTYTCDDCGFVFSCEKLLIEHILTCTNRKAFSTPKLGTSGDNDFSKTESSASESSEEQSIVYKMDTVWPEQKPDGENQSGETVIKAVRLVGDGTQPLVRSGLLVKSEPEEASALDLGDIKVVQVTDNCMDGCIQNDGYNVEVKECHLYVKEKEVGRSVKDDRSGDLFEVQLSKKENKASLMQKPPVKEETADIACITCEVCGVSLLEEDQSSHYIACHMGHICACGKCGQILIKGRQLQEHAQNCGETQDLETDVLVEEPICEDKPLLDDTDMFDSDIISSCQIYKDGQFVFRCPHCGQHFENEKSIVEHISKCTEQEVLRNSLVEESERDHRRKHFCSICGKGFYQRCHLREHYTVHTREKQFTCQTCGKQFLRERQLRLHNDMHKGMARYLCPVCDQGTFLKHDHVRHMISHLSAGETICQVCFQIFPNNDQLEQHMDVHLYICGVCGEKFRLRKDMRSHYNTKHTKKF</sequence>
<feature type="region of interest" description="Disordered" evidence="8">
    <location>
        <begin position="422"/>
        <end position="445"/>
    </location>
</feature>
<feature type="domain" description="C2H2-type" evidence="10">
    <location>
        <begin position="750"/>
        <end position="777"/>
    </location>
</feature>
<evidence type="ECO:0000313" key="12">
    <source>
        <dbReference type="Proteomes" id="UP000886611"/>
    </source>
</evidence>
<evidence type="ECO:0000256" key="1">
    <source>
        <dbReference type="ARBA" id="ARBA00004123"/>
    </source>
</evidence>
<keyword evidence="2" id="KW-0479">Metal-binding</keyword>
<evidence type="ECO:0000259" key="10">
    <source>
        <dbReference type="PROSITE" id="PS50157"/>
    </source>
</evidence>
<dbReference type="PANTHER" id="PTHR24394:SF42">
    <property type="entry name" value="ZINC FINGER AND BTB DOMAIN CONTAINING 1"/>
    <property type="match status" value="1"/>
</dbReference>
<gene>
    <name evidence="11" type="primary">Zbtb1_1</name>
    <name evidence="11" type="ORF">GTO96_0011856</name>
</gene>
<feature type="domain" description="C2H2-type" evidence="10">
    <location>
        <begin position="389"/>
        <end position="416"/>
    </location>
</feature>
<accession>A0A8X7WYI4</accession>
<feature type="domain" description="BTB" evidence="9">
    <location>
        <begin position="190"/>
        <end position="257"/>
    </location>
</feature>
<keyword evidence="3" id="KW-0677">Repeat</keyword>
<evidence type="ECO:0000256" key="8">
    <source>
        <dbReference type="SAM" id="MobiDB-lite"/>
    </source>
</evidence>
<dbReference type="PANTHER" id="PTHR24394">
    <property type="entry name" value="ZINC FINGER PROTEIN"/>
    <property type="match status" value="1"/>
</dbReference>
<feature type="compositionally biased region" description="Low complexity" evidence="8">
    <location>
        <begin position="433"/>
        <end position="445"/>
    </location>
</feature>
<evidence type="ECO:0000256" key="5">
    <source>
        <dbReference type="ARBA" id="ARBA00022833"/>
    </source>
</evidence>
<keyword evidence="6" id="KW-0539">Nucleus</keyword>
<dbReference type="PROSITE" id="PS50097">
    <property type="entry name" value="BTB"/>
    <property type="match status" value="1"/>
</dbReference>
<evidence type="ECO:0000256" key="6">
    <source>
        <dbReference type="ARBA" id="ARBA00023242"/>
    </source>
</evidence>
<dbReference type="PROSITE" id="PS50157">
    <property type="entry name" value="ZINC_FINGER_C2H2_2"/>
    <property type="match status" value="4"/>
</dbReference>
<dbReference type="SUPFAM" id="SSF57667">
    <property type="entry name" value="beta-beta-alpha zinc fingers"/>
    <property type="match status" value="2"/>
</dbReference>
<evidence type="ECO:0000256" key="7">
    <source>
        <dbReference type="PROSITE-ProRule" id="PRU00042"/>
    </source>
</evidence>
<dbReference type="Gene3D" id="3.30.160.60">
    <property type="entry name" value="Classic Zinc Finger"/>
    <property type="match status" value="4"/>
</dbReference>
<keyword evidence="5" id="KW-0862">Zinc</keyword>
<feature type="domain" description="C2H2-type" evidence="10">
    <location>
        <begin position="722"/>
        <end position="749"/>
    </location>
</feature>
<comment type="subcellular location">
    <subcellularLocation>
        <location evidence="1">Nucleus</location>
    </subcellularLocation>
</comment>
<evidence type="ECO:0000256" key="4">
    <source>
        <dbReference type="ARBA" id="ARBA00022771"/>
    </source>
</evidence>
<protein>
    <submittedName>
        <fullName evidence="11">ZBTB1 protein</fullName>
    </submittedName>
</protein>
<keyword evidence="12" id="KW-1185">Reference proteome</keyword>
<dbReference type="SUPFAM" id="SSF54695">
    <property type="entry name" value="POZ domain"/>
    <property type="match status" value="1"/>
</dbReference>